<feature type="signal peptide" evidence="1">
    <location>
        <begin position="1"/>
        <end position="20"/>
    </location>
</feature>
<dbReference type="NCBIfam" id="TIGR04131">
    <property type="entry name" value="Bac_Flav_CTERM"/>
    <property type="match status" value="1"/>
</dbReference>
<evidence type="ECO:0000256" key="1">
    <source>
        <dbReference type="SAM" id="SignalP"/>
    </source>
</evidence>
<proteinExistence type="predicted"/>
<dbReference type="AlphaFoldDB" id="A0A1M5MKA4"/>
<keyword evidence="1" id="KW-0732">Signal</keyword>
<dbReference type="Pfam" id="PF13585">
    <property type="entry name" value="CHU_C"/>
    <property type="match status" value="1"/>
</dbReference>
<gene>
    <name evidence="2" type="ORF">SAMN05444148_0920</name>
</gene>
<name>A0A1M5MKA4_9FLAO</name>
<feature type="chain" id="PRO_5012115676" evidence="1">
    <location>
        <begin position="21"/>
        <end position="838"/>
    </location>
</feature>
<dbReference type="STRING" id="1089305.SAMN05444148_0920"/>
<protein>
    <submittedName>
        <fullName evidence="2">Gliding motility-associated C-terminal domain-containing protein</fullName>
    </submittedName>
</protein>
<organism evidence="2 3">
    <name type="scientific">Winogradskyella jejuensis</name>
    <dbReference type="NCBI Taxonomy" id="1089305"/>
    <lineage>
        <taxon>Bacteria</taxon>
        <taxon>Pseudomonadati</taxon>
        <taxon>Bacteroidota</taxon>
        <taxon>Flavobacteriia</taxon>
        <taxon>Flavobacteriales</taxon>
        <taxon>Flavobacteriaceae</taxon>
        <taxon>Winogradskyella</taxon>
    </lineage>
</organism>
<keyword evidence="3" id="KW-1185">Reference proteome</keyword>
<evidence type="ECO:0000313" key="3">
    <source>
        <dbReference type="Proteomes" id="UP000184522"/>
    </source>
</evidence>
<dbReference type="Proteomes" id="UP000184522">
    <property type="component" value="Unassembled WGS sequence"/>
</dbReference>
<dbReference type="OrthoDB" id="607469at2"/>
<dbReference type="RefSeq" id="WP_073083651.1">
    <property type="nucleotide sequence ID" value="NZ_FQWS01000001.1"/>
</dbReference>
<accession>A0A1M5MKA4</accession>
<dbReference type="EMBL" id="FQWS01000001">
    <property type="protein sequence ID" value="SHG77676.1"/>
    <property type="molecule type" value="Genomic_DNA"/>
</dbReference>
<sequence>MTKNTFLFIFLLILSFPIHAQLEAHLIDGEGWAKGDYVEIGINSKGVFGANTSNRPPNFHLNRESDGNNLFGFIANPLKDNWVDYDGDFFTPGTPEEGFTIEVDGVNYSNNNSFGFFQIPGQIVNVNSISSDCFDDTAQIIWEGNVSGLNIKRYYSVTKDGLFIQMNTVVRNLSPNTKEDIYFLHNVDPDNNITLSGFYDTDMSLISQASSPTDDVCLVKASQEPLNIPEDMDGSFVNLYAKNPDARVSYGGFDNRNASAIWNGFGVTNAEGSTTALIDEAISIAFNLGDLAPNETISFTYYYILEDVDSSFVPFIVNAFQQNPTTCLGNDGKIIFSGLQEGLTYTLDYVDDGVAVPSQDLIADENGNIELIGLDSGAYSNIRISFTGCSTSIDTVFELTDPLAPNFTLSKEDFTTCDGDNGKLIISNLTPSTEYTIQFTEDAVVIPPANFTANNSGQVIISGLDQGTYSDFIIEQFNCTTSSNEVIEIQGPVSPVSYPIPDQFYCDDDYDYLTSSIDFSELETFILGVDNASDFDITFYETEQDITSDSPISTITYQSPGNPTYILYAQKTDRVSNCSSYIPFNVTINIPVDFELNDGLICLNSDDTVNTDYELPILSTGLSESLHTFEWYLNNELLPSESSSSLTADTFGVYSVKATIIDTGCDITKSAEITPSGPPRVLEVNVISTVFSENHSVEINASGYGNYIFGLDDGPLQAEPLFTNVSPGYHLVKIIDTKGCGIVTEDIVFVDYMKFFTPNNDGKNDYWQIIGISELIEPKIYIHDRYGKLLKQLSQSSIGWDGAYNGSILPSSDYWFTVVFKDENLIQRQFSSHFTLKR</sequence>
<evidence type="ECO:0000313" key="2">
    <source>
        <dbReference type="EMBL" id="SHG77676.1"/>
    </source>
</evidence>
<reference evidence="3" key="1">
    <citation type="submission" date="2016-11" db="EMBL/GenBank/DDBJ databases">
        <authorList>
            <person name="Varghese N."/>
            <person name="Submissions S."/>
        </authorList>
    </citation>
    <scope>NUCLEOTIDE SEQUENCE [LARGE SCALE GENOMIC DNA]</scope>
    <source>
        <strain evidence="3">DSM 25330</strain>
    </source>
</reference>
<dbReference type="InterPro" id="IPR026341">
    <property type="entry name" value="T9SS_type_B"/>
</dbReference>